<dbReference type="CDD" id="cd17256">
    <property type="entry name" value="RMtype1_S_EcoJA65PI-TRD1-CR1_like"/>
    <property type="match status" value="1"/>
</dbReference>
<keyword evidence="2" id="KW-0680">Restriction system</keyword>
<accession>F5IVD6</accession>
<sequence length="657" mass="75861">MAKEYFIKDFLKRIKRPIELNGDEEYKLVTIKMNHNGVILRERKKGCDIKSNMYIVHEGDFILSGIDARNGAFGIIPPGLDGAIVTNDFWYFDLEEDIISKELFLEITSTGWFDEICKKGSDGTTQRIRLQKDKFFNQKIWLPEKDEQKIILEKIRSFKSKFKILSKQIEYQQELLQKFKQAILQDAIQGKLTADWREQNPDVESASELLKRIKAEKTKLIKEKKIKKEKPLPPIKGDKISYALPEDWTWCYLGDICSKTGSGSTPRGGKSVYTSSGIKFIRSQNVYDSSLILEDIVFISESTHKSMSGTKVIANDLLLNITGGSIGRCCQVPNDFDEANINQHVAIIRVIQPILNSIIHMIICSPYFQNKIIEAQTGAGREGLPKNKMDIIPIPLPPFIEQQIIVEKVESLLGKCNQLSVEIENQRKYSQYLQKALFNEVFELKEKNTQEKTTLTETKSKAQTISLKPTNIDYYKRSVLAAEIVWQLHKEPTLGHLKLQKLIFLCQKTGNMQLHTNFLRQAMGPYDNQLMRSVDKQLKDHKWFEYNSAEKLKYQLLEKAGEHHADYLKYFSEESSNIQFIIDTFKLAKSNVVEIVATLYACMENILEEKNIIYSESLLIQRFYEWSEEKQKFSEEEVQSVLKRMKEIGIVPDGLKN</sequence>
<dbReference type="SUPFAM" id="SSF116734">
    <property type="entry name" value="DNA methylase specificity domain"/>
    <property type="match status" value="2"/>
</dbReference>
<dbReference type="EMBL" id="ADLV01000015">
    <property type="protein sequence ID" value="EGK02586.1"/>
    <property type="molecule type" value="Genomic_DNA"/>
</dbReference>
<feature type="domain" description="Type I restriction modification DNA specificity" evidence="5">
    <location>
        <begin position="7"/>
        <end position="169"/>
    </location>
</feature>
<dbReference type="Pfam" id="PF01420">
    <property type="entry name" value="Methylase_S"/>
    <property type="match status" value="2"/>
</dbReference>
<feature type="coiled-coil region" evidence="4">
    <location>
        <begin position="203"/>
        <end position="230"/>
    </location>
</feature>
<keyword evidence="4" id="KW-0175">Coiled coil</keyword>
<dbReference type="Gene3D" id="3.90.220.20">
    <property type="entry name" value="DNA methylase specificity domains"/>
    <property type="match status" value="2"/>
</dbReference>
<dbReference type="GO" id="GO:0009307">
    <property type="term" value="P:DNA restriction-modification system"/>
    <property type="evidence" value="ECO:0007669"/>
    <property type="project" value="UniProtKB-KW"/>
</dbReference>
<feature type="domain" description="Type I restriction modification DNA specificity" evidence="5">
    <location>
        <begin position="245"/>
        <end position="425"/>
    </location>
</feature>
<dbReference type="Proteomes" id="UP000004913">
    <property type="component" value="Unassembled WGS sequence"/>
</dbReference>
<dbReference type="PANTHER" id="PTHR43140:SF1">
    <property type="entry name" value="TYPE I RESTRICTION ENZYME ECOKI SPECIFICITY SUBUNIT"/>
    <property type="match status" value="1"/>
</dbReference>
<protein>
    <recommendedName>
        <fullName evidence="5">Type I restriction modification DNA specificity domain-containing protein</fullName>
    </recommendedName>
</protein>
<organism evidence="6 7">
    <name type="scientific">Dysgonomonas gadei ATCC BAA-286</name>
    <dbReference type="NCBI Taxonomy" id="742766"/>
    <lineage>
        <taxon>Bacteria</taxon>
        <taxon>Pseudomonadati</taxon>
        <taxon>Bacteroidota</taxon>
        <taxon>Bacteroidia</taxon>
        <taxon>Bacteroidales</taxon>
        <taxon>Dysgonomonadaceae</taxon>
        <taxon>Dysgonomonas</taxon>
    </lineage>
</organism>
<dbReference type="eggNOG" id="COG0732">
    <property type="taxonomic scope" value="Bacteria"/>
</dbReference>
<dbReference type="PANTHER" id="PTHR43140">
    <property type="entry name" value="TYPE-1 RESTRICTION ENZYME ECOKI SPECIFICITY PROTEIN"/>
    <property type="match status" value="1"/>
</dbReference>
<reference evidence="6 7" key="1">
    <citation type="submission" date="2011-04" db="EMBL/GenBank/DDBJ databases">
        <title>The Genome Sequence of Dysgonomonas gadei ATCC BAA-286.</title>
        <authorList>
            <consortium name="The Broad Institute Genome Sequencing Platform"/>
            <person name="Earl A."/>
            <person name="Ward D."/>
            <person name="Feldgarden M."/>
            <person name="Gevers D."/>
            <person name="Pudlo N."/>
            <person name="Martens E."/>
            <person name="Allen-Vercoe E."/>
            <person name="Young S.K."/>
            <person name="Zeng Q."/>
            <person name="Gargeya S."/>
            <person name="Fitzgerald M."/>
            <person name="Haas B."/>
            <person name="Abouelleil A."/>
            <person name="Alvarado L."/>
            <person name="Arachchi H.M."/>
            <person name="Berlin A."/>
            <person name="Brown A."/>
            <person name="Chapman S.B."/>
            <person name="Chen Z."/>
            <person name="Dunbar C."/>
            <person name="Freedman E."/>
            <person name="Gearin G."/>
            <person name="Gellesch M."/>
            <person name="Goldberg J."/>
            <person name="Griggs A."/>
            <person name="Gujja S."/>
            <person name="Heiman D."/>
            <person name="Howarth C."/>
            <person name="Larson L."/>
            <person name="Lui A."/>
            <person name="MacDonald P.J.P."/>
            <person name="Mehta T."/>
            <person name="Montmayeur A."/>
            <person name="Murphy C."/>
            <person name="Neiman D."/>
            <person name="Pearson M."/>
            <person name="Priest M."/>
            <person name="Roberts A."/>
            <person name="Saif S."/>
            <person name="Shea T."/>
            <person name="Shenoy N."/>
            <person name="Sisk P."/>
            <person name="Stolte C."/>
            <person name="Sykes S."/>
            <person name="Yandava C."/>
            <person name="Wortman J."/>
            <person name="Nusbaum C."/>
            <person name="Birren B."/>
        </authorList>
    </citation>
    <scope>NUCLEOTIDE SEQUENCE [LARGE SCALE GENOMIC DNA]</scope>
    <source>
        <strain evidence="6 7">ATCC BAA-286</strain>
    </source>
</reference>
<comment type="similarity">
    <text evidence="1">Belongs to the type-I restriction system S methylase family.</text>
</comment>
<dbReference type="STRING" id="742766.HMPREF9455_00836"/>
<dbReference type="InterPro" id="IPR000055">
    <property type="entry name" value="Restrct_endonuc_typeI_TRD"/>
</dbReference>
<evidence type="ECO:0000259" key="5">
    <source>
        <dbReference type="Pfam" id="PF01420"/>
    </source>
</evidence>
<proteinExistence type="inferred from homology"/>
<name>F5IVD6_9BACT</name>
<evidence type="ECO:0000256" key="3">
    <source>
        <dbReference type="ARBA" id="ARBA00023125"/>
    </source>
</evidence>
<evidence type="ECO:0000256" key="4">
    <source>
        <dbReference type="SAM" id="Coils"/>
    </source>
</evidence>
<dbReference type="HOGENOM" id="CLU_417233_0_0_10"/>
<dbReference type="OrthoDB" id="2234796at2"/>
<comment type="caution">
    <text evidence="6">The sequence shown here is derived from an EMBL/GenBank/DDBJ whole genome shotgun (WGS) entry which is preliminary data.</text>
</comment>
<dbReference type="InterPro" id="IPR044946">
    <property type="entry name" value="Restrct_endonuc_typeI_TRD_sf"/>
</dbReference>
<keyword evidence="3" id="KW-0238">DNA-binding</keyword>
<evidence type="ECO:0000313" key="7">
    <source>
        <dbReference type="Proteomes" id="UP000004913"/>
    </source>
</evidence>
<gene>
    <name evidence="6" type="ORF">HMPREF9455_00836</name>
</gene>
<keyword evidence="7" id="KW-1185">Reference proteome</keyword>
<evidence type="ECO:0000256" key="1">
    <source>
        <dbReference type="ARBA" id="ARBA00010923"/>
    </source>
</evidence>
<dbReference type="RefSeq" id="WP_006798351.1">
    <property type="nucleotide sequence ID" value="NZ_GL891980.1"/>
</dbReference>
<evidence type="ECO:0000256" key="2">
    <source>
        <dbReference type="ARBA" id="ARBA00022747"/>
    </source>
</evidence>
<dbReference type="GO" id="GO:0003677">
    <property type="term" value="F:DNA binding"/>
    <property type="evidence" value="ECO:0007669"/>
    <property type="project" value="UniProtKB-KW"/>
</dbReference>
<evidence type="ECO:0000313" key="6">
    <source>
        <dbReference type="EMBL" id="EGK02586.1"/>
    </source>
</evidence>
<dbReference type="AlphaFoldDB" id="F5IVD6"/>
<dbReference type="eggNOG" id="COG3465">
    <property type="taxonomic scope" value="Bacteria"/>
</dbReference>
<dbReference type="InterPro" id="IPR051212">
    <property type="entry name" value="Type-I_RE_S_subunit"/>
</dbReference>